<dbReference type="AlphaFoldDB" id="D9SRD1"/>
<feature type="coiled-coil region" evidence="1">
    <location>
        <begin position="1"/>
        <end position="38"/>
    </location>
</feature>
<evidence type="ECO:0000256" key="1">
    <source>
        <dbReference type="SAM" id="Coils"/>
    </source>
</evidence>
<keyword evidence="2" id="KW-0472">Membrane</keyword>
<keyword evidence="4" id="KW-1185">Reference proteome</keyword>
<feature type="transmembrane region" description="Helical" evidence="2">
    <location>
        <begin position="56"/>
        <end position="78"/>
    </location>
</feature>
<keyword evidence="2" id="KW-1133">Transmembrane helix</keyword>
<organism evidence="3 4">
    <name type="scientific">Clostridium cellulovorans (strain ATCC 35296 / DSM 3052 / OCM 3 / 743B)</name>
    <dbReference type="NCBI Taxonomy" id="573061"/>
    <lineage>
        <taxon>Bacteria</taxon>
        <taxon>Bacillati</taxon>
        <taxon>Bacillota</taxon>
        <taxon>Clostridia</taxon>
        <taxon>Eubacteriales</taxon>
        <taxon>Clostridiaceae</taxon>
        <taxon>Clostridium</taxon>
    </lineage>
</organism>
<keyword evidence="2" id="KW-0812">Transmembrane</keyword>
<dbReference type="RefSeq" id="WP_010074475.1">
    <property type="nucleotide sequence ID" value="NC_014393.1"/>
</dbReference>
<keyword evidence="1" id="KW-0175">Coiled coil</keyword>
<dbReference type="HOGENOM" id="CLU_1934353_0_0_9"/>
<reference evidence="3 4" key="1">
    <citation type="submission" date="2010-08" db="EMBL/GenBank/DDBJ databases">
        <title>Complete sequence of Clostridium cellulovorans 743B.</title>
        <authorList>
            <consortium name="US DOE Joint Genome Institute"/>
            <person name="Lucas S."/>
            <person name="Copeland A."/>
            <person name="Lapidus A."/>
            <person name="Cheng J.-F."/>
            <person name="Bruce D."/>
            <person name="Goodwin L."/>
            <person name="Pitluck S."/>
            <person name="Chertkov O."/>
            <person name="Detter J.C."/>
            <person name="Han C."/>
            <person name="Tapia R."/>
            <person name="Land M."/>
            <person name="Hauser L."/>
            <person name="Chang Y.-J."/>
            <person name="Jeffries C."/>
            <person name="Kyrpides N."/>
            <person name="Ivanova N."/>
            <person name="Mikhailova N."/>
            <person name="Hemme C.L."/>
            <person name="Woyke T."/>
        </authorList>
    </citation>
    <scope>NUCLEOTIDE SEQUENCE [LARGE SCALE GENOMIC DNA]</scope>
    <source>
        <strain evidence="4">ATCC 35296 / DSM 3052 / OCM 3 / 743B</strain>
    </source>
</reference>
<sequence length="130" mass="14270">MLEQNNEKEEIISEAENVEVEETKVVEETEAIEDVKAESPKVEEVKKVDSFKSRSFISALGVSVIDTIITTAIAMLIFLVSKPVLKGLGYKIVANKEYGVVAILLVVSALCYYTICRCVKNGKTLGEAIL</sequence>
<dbReference type="KEGG" id="ccb:Clocel_2660"/>
<feature type="transmembrane region" description="Helical" evidence="2">
    <location>
        <begin position="98"/>
        <end position="115"/>
    </location>
</feature>
<protein>
    <submittedName>
        <fullName evidence="3">RDD domain containing protein</fullName>
    </submittedName>
</protein>
<dbReference type="EMBL" id="CP002160">
    <property type="protein sequence ID" value="ADL52360.1"/>
    <property type="molecule type" value="Genomic_DNA"/>
</dbReference>
<name>D9SRD1_CLOC7</name>
<evidence type="ECO:0000313" key="3">
    <source>
        <dbReference type="EMBL" id="ADL52360.1"/>
    </source>
</evidence>
<dbReference type="Proteomes" id="UP000002730">
    <property type="component" value="Chromosome"/>
</dbReference>
<proteinExistence type="predicted"/>
<gene>
    <name evidence="3" type="ordered locus">Clocel_2660</name>
</gene>
<accession>D9SRD1</accession>
<evidence type="ECO:0000256" key="2">
    <source>
        <dbReference type="SAM" id="Phobius"/>
    </source>
</evidence>
<evidence type="ECO:0000313" key="4">
    <source>
        <dbReference type="Proteomes" id="UP000002730"/>
    </source>
</evidence>